<dbReference type="RefSeq" id="WP_161028453.1">
    <property type="nucleotide sequence ID" value="NZ_WWCJ01000031.1"/>
</dbReference>
<keyword evidence="3" id="KW-1185">Reference proteome</keyword>
<evidence type="ECO:0008006" key="4">
    <source>
        <dbReference type="Google" id="ProtNLM"/>
    </source>
</evidence>
<evidence type="ECO:0000256" key="1">
    <source>
        <dbReference type="SAM" id="SignalP"/>
    </source>
</evidence>
<dbReference type="EMBL" id="WWCJ01000031">
    <property type="protein sequence ID" value="MYN05508.1"/>
    <property type="molecule type" value="Genomic_DNA"/>
</dbReference>
<sequence length="143" mass="15673">MRHIVFAALALGLAAPALAQSEAEALFAKYKAMERAFDPELVNLYCDTALIRNVRSYPDGQQRTLELPAPRYKELIRNVMPLAKARGDVNTYSEVAFSPEGGNTRITATRHSEMKKYSSPISLLVGKCGNSVGILEELSQSKG</sequence>
<dbReference type="AlphaFoldDB" id="A0A6N9HPB6"/>
<dbReference type="Proteomes" id="UP000448575">
    <property type="component" value="Unassembled WGS sequence"/>
</dbReference>
<feature type="chain" id="PRO_5026835280" description="DUF4440 domain-containing protein" evidence="1">
    <location>
        <begin position="20"/>
        <end position="143"/>
    </location>
</feature>
<evidence type="ECO:0000313" key="3">
    <source>
        <dbReference type="Proteomes" id="UP000448575"/>
    </source>
</evidence>
<comment type="caution">
    <text evidence="2">The sequence shown here is derived from an EMBL/GenBank/DDBJ whole genome shotgun (WGS) entry which is preliminary data.</text>
</comment>
<reference evidence="2 3" key="1">
    <citation type="submission" date="2019-12" db="EMBL/GenBank/DDBJ databases">
        <title>Novel species isolated from a subtropical stream in China.</title>
        <authorList>
            <person name="Lu H."/>
        </authorList>
    </citation>
    <scope>NUCLEOTIDE SEQUENCE [LARGE SCALE GENOMIC DNA]</scope>
    <source>
        <strain evidence="2 3">DS3</strain>
    </source>
</reference>
<protein>
    <recommendedName>
        <fullName evidence="4">DUF4440 domain-containing protein</fullName>
    </recommendedName>
</protein>
<accession>A0A6N9HPB6</accession>
<name>A0A6N9HPB6_9BURK</name>
<feature type="signal peptide" evidence="1">
    <location>
        <begin position="1"/>
        <end position="19"/>
    </location>
</feature>
<evidence type="ECO:0000313" key="2">
    <source>
        <dbReference type="EMBL" id="MYN05508.1"/>
    </source>
</evidence>
<proteinExistence type="predicted"/>
<organism evidence="2 3">
    <name type="scientific">Pseudoduganella guangdongensis</name>
    <dbReference type="NCBI Taxonomy" id="2692179"/>
    <lineage>
        <taxon>Bacteria</taxon>
        <taxon>Pseudomonadati</taxon>
        <taxon>Pseudomonadota</taxon>
        <taxon>Betaproteobacteria</taxon>
        <taxon>Burkholderiales</taxon>
        <taxon>Oxalobacteraceae</taxon>
        <taxon>Telluria group</taxon>
        <taxon>Pseudoduganella</taxon>
    </lineage>
</organism>
<keyword evidence="1" id="KW-0732">Signal</keyword>
<gene>
    <name evidence="2" type="ORF">GTP41_25780</name>
</gene>